<gene>
    <name evidence="5" type="primary">yfgD</name>
    <name evidence="5" type="ORF">NCTC13335_00111</name>
</gene>
<keyword evidence="6" id="KW-1185">Reference proteome</keyword>
<reference evidence="5 6" key="1">
    <citation type="submission" date="2018-06" db="EMBL/GenBank/DDBJ databases">
        <authorList>
            <consortium name="Pathogen Informatics"/>
            <person name="Doyle S."/>
        </authorList>
    </citation>
    <scope>NUCLEOTIDE SEQUENCE [LARGE SCALE GENOMIC DNA]</scope>
    <source>
        <strain evidence="5 6">NCTC13335</strain>
    </source>
</reference>
<evidence type="ECO:0000256" key="1">
    <source>
        <dbReference type="ARBA" id="ARBA00007198"/>
    </source>
</evidence>
<dbReference type="RefSeq" id="WP_115002468.1">
    <property type="nucleotide sequence ID" value="NZ_UGHS01000001.1"/>
</dbReference>
<dbReference type="Pfam" id="PF03960">
    <property type="entry name" value="ArsC"/>
    <property type="match status" value="1"/>
</dbReference>
<evidence type="ECO:0000256" key="2">
    <source>
        <dbReference type="ARBA" id="ARBA00023002"/>
    </source>
</evidence>
<comment type="catalytic activity">
    <reaction evidence="4">
        <text>[glutaredoxin]-dithiol + arsenate + glutathione + H(+) = glutathionyl-S-S-[glutaredoxin] + arsenite + H2O</text>
        <dbReference type="Rhea" id="RHEA:22016"/>
        <dbReference type="Rhea" id="RHEA-COMP:10729"/>
        <dbReference type="Rhea" id="RHEA-COMP:17668"/>
        <dbReference type="ChEBI" id="CHEBI:15377"/>
        <dbReference type="ChEBI" id="CHEBI:15378"/>
        <dbReference type="ChEBI" id="CHEBI:29242"/>
        <dbReference type="ChEBI" id="CHEBI:29950"/>
        <dbReference type="ChEBI" id="CHEBI:48597"/>
        <dbReference type="ChEBI" id="CHEBI:57925"/>
        <dbReference type="ChEBI" id="CHEBI:146199"/>
        <dbReference type="EC" id="1.20.4.1"/>
    </reaction>
</comment>
<protein>
    <recommendedName>
        <fullName evidence="4">Arsenate reductase</fullName>
        <ecNumber evidence="4">1.20.4.1</ecNumber>
    </recommendedName>
</protein>
<comment type="similarity">
    <text evidence="1 3 4">Belongs to the ArsC family.</text>
</comment>
<evidence type="ECO:0000313" key="5">
    <source>
        <dbReference type="EMBL" id="STO92290.1"/>
    </source>
</evidence>
<dbReference type="SUPFAM" id="SSF52833">
    <property type="entry name" value="Thioredoxin-like"/>
    <property type="match status" value="1"/>
</dbReference>
<dbReference type="GO" id="GO:0008794">
    <property type="term" value="F:arsenate reductase (glutaredoxin) activity"/>
    <property type="evidence" value="ECO:0007669"/>
    <property type="project" value="UniProtKB-UniRule"/>
</dbReference>
<evidence type="ECO:0000256" key="3">
    <source>
        <dbReference type="PROSITE-ProRule" id="PRU01282"/>
    </source>
</evidence>
<dbReference type="EMBL" id="UGHS01000001">
    <property type="protein sequence ID" value="STO92290.1"/>
    <property type="molecule type" value="Genomic_DNA"/>
</dbReference>
<dbReference type="Proteomes" id="UP000255264">
    <property type="component" value="Unassembled WGS sequence"/>
</dbReference>
<dbReference type="PANTHER" id="PTHR30041:SF4">
    <property type="entry name" value="ARSENATE REDUCTASE"/>
    <property type="match status" value="1"/>
</dbReference>
<dbReference type="InterPro" id="IPR006659">
    <property type="entry name" value="Arsenate_reductase"/>
</dbReference>
<keyword evidence="2 4" id="KW-0560">Oxidoreductase</keyword>
<dbReference type="InterPro" id="IPR006660">
    <property type="entry name" value="Arsenate_reductase-like"/>
</dbReference>
<dbReference type="OrthoDB" id="9790554at2"/>
<evidence type="ECO:0000313" key="6">
    <source>
        <dbReference type="Proteomes" id="UP000255264"/>
    </source>
</evidence>
<dbReference type="AlphaFoldDB" id="A0A377IXE7"/>
<name>A0A377IXE7_9PAST</name>
<accession>A0A377IXE7</accession>
<dbReference type="CDD" id="cd03034">
    <property type="entry name" value="ArsC_ArsC"/>
    <property type="match status" value="1"/>
</dbReference>
<organism evidence="5 6">
    <name type="scientific">Haemophilus pittmaniae</name>
    <dbReference type="NCBI Taxonomy" id="249188"/>
    <lineage>
        <taxon>Bacteria</taxon>
        <taxon>Pseudomonadati</taxon>
        <taxon>Pseudomonadota</taxon>
        <taxon>Gammaproteobacteria</taxon>
        <taxon>Pasteurellales</taxon>
        <taxon>Pasteurellaceae</taxon>
        <taxon>Haemophilus</taxon>
    </lineage>
</organism>
<proteinExistence type="inferred from homology"/>
<dbReference type="PROSITE" id="PS51353">
    <property type="entry name" value="ARSC"/>
    <property type="match status" value="1"/>
</dbReference>
<dbReference type="InterPro" id="IPR036249">
    <property type="entry name" value="Thioredoxin-like_sf"/>
</dbReference>
<dbReference type="PANTHER" id="PTHR30041">
    <property type="entry name" value="ARSENATE REDUCTASE"/>
    <property type="match status" value="1"/>
</dbReference>
<evidence type="ECO:0000256" key="4">
    <source>
        <dbReference type="RuleBase" id="RU362029"/>
    </source>
</evidence>
<dbReference type="Gene3D" id="3.40.30.10">
    <property type="entry name" value="Glutaredoxin"/>
    <property type="match status" value="1"/>
</dbReference>
<dbReference type="NCBIfam" id="TIGR00014">
    <property type="entry name" value="arsC"/>
    <property type="match status" value="1"/>
</dbReference>
<sequence>MTIRIYHNPRCSKSRETLALLEQQGIEVQIETYLQKHYSVAELQALADKLGITDIRAMMRCKDELFKQLQLDRPEVTNAQLLAALSEHSALLERPIVVNGDKARIGRPPQCVLEIL</sequence>
<dbReference type="EC" id="1.20.4.1" evidence="4"/>